<dbReference type="Gene3D" id="4.10.60.10">
    <property type="entry name" value="Zinc finger, CCHC-type"/>
    <property type="match status" value="1"/>
</dbReference>
<gene>
    <name evidence="1" type="ORF">Tco_0924820</name>
</gene>
<evidence type="ECO:0000313" key="1">
    <source>
        <dbReference type="EMBL" id="GJT34401.1"/>
    </source>
</evidence>
<dbReference type="EMBL" id="BQNB010014959">
    <property type="protein sequence ID" value="GJT34401.1"/>
    <property type="molecule type" value="Genomic_DNA"/>
</dbReference>
<proteinExistence type="predicted"/>
<reference evidence="1" key="2">
    <citation type="submission" date="2022-01" db="EMBL/GenBank/DDBJ databases">
        <authorList>
            <person name="Yamashiro T."/>
            <person name="Shiraishi A."/>
            <person name="Satake H."/>
            <person name="Nakayama K."/>
        </authorList>
    </citation>
    <scope>NUCLEOTIDE SEQUENCE</scope>
</reference>
<name>A0ABQ5D517_9ASTR</name>
<reference evidence="1" key="1">
    <citation type="journal article" date="2022" name="Int. J. Mol. Sci.">
        <title>Draft Genome of Tanacetum Coccineum: Genomic Comparison of Closely Related Tanacetum-Family Plants.</title>
        <authorList>
            <person name="Yamashiro T."/>
            <person name="Shiraishi A."/>
            <person name="Nakayama K."/>
            <person name="Satake H."/>
        </authorList>
    </citation>
    <scope>NUCLEOTIDE SEQUENCE</scope>
</reference>
<sequence>MTLHHGNNIGTTRVIVAEGTEGSLNLGPERPQVYSNLLQDEKDRYNADIRATNIKLQGLPKDIYSRINHYTDAKDIWDNVKMLLEGSDVLYTLIQRRKTIHGTTMSVCKLINDMRNFKWTMSKNIVRLNSKFVNNMLPEWGRFVIAVKLNKGLKDSNFDQLYAYLKQYEAHANENKMMLERAAGYGGAQNRVGNANPGQARQVKCYKCNMVGHIARNYTQPKLTETLRILSKGQDVADASSRNWIRKEQPVQDLALNVDNVFQSDDCDAYDSDVDEAPTAQTMFMANLSSADPVYDEAGPSYDSDILSEVQDHDHFQDAICEHHEEHRMQEQCTTSYDVG</sequence>
<accession>A0ABQ5D517</accession>
<evidence type="ECO:0008006" key="3">
    <source>
        <dbReference type="Google" id="ProtNLM"/>
    </source>
</evidence>
<keyword evidence="2" id="KW-1185">Reference proteome</keyword>
<dbReference type="Proteomes" id="UP001151760">
    <property type="component" value="Unassembled WGS sequence"/>
</dbReference>
<comment type="caution">
    <text evidence="1">The sequence shown here is derived from an EMBL/GenBank/DDBJ whole genome shotgun (WGS) entry which is preliminary data.</text>
</comment>
<organism evidence="1 2">
    <name type="scientific">Tanacetum coccineum</name>
    <dbReference type="NCBI Taxonomy" id="301880"/>
    <lineage>
        <taxon>Eukaryota</taxon>
        <taxon>Viridiplantae</taxon>
        <taxon>Streptophyta</taxon>
        <taxon>Embryophyta</taxon>
        <taxon>Tracheophyta</taxon>
        <taxon>Spermatophyta</taxon>
        <taxon>Magnoliopsida</taxon>
        <taxon>eudicotyledons</taxon>
        <taxon>Gunneridae</taxon>
        <taxon>Pentapetalae</taxon>
        <taxon>asterids</taxon>
        <taxon>campanulids</taxon>
        <taxon>Asterales</taxon>
        <taxon>Asteraceae</taxon>
        <taxon>Asteroideae</taxon>
        <taxon>Anthemideae</taxon>
        <taxon>Anthemidinae</taxon>
        <taxon>Tanacetum</taxon>
    </lineage>
</organism>
<evidence type="ECO:0000313" key="2">
    <source>
        <dbReference type="Proteomes" id="UP001151760"/>
    </source>
</evidence>
<protein>
    <recommendedName>
        <fullName evidence="3">CCHC-type domain-containing protein</fullName>
    </recommendedName>
</protein>